<comment type="catalytic activity">
    <reaction evidence="6">
        <text>Exonucleolytic cleavage in either 5'- to 3'- or 3'- to 5'-direction to yield nucleoside 5'-phosphates.</text>
        <dbReference type="EC" id="3.1.11.6"/>
    </reaction>
</comment>
<evidence type="ECO:0000256" key="2">
    <source>
        <dbReference type="ARBA" id="ARBA00022490"/>
    </source>
</evidence>
<keyword evidence="2 6" id="KW-0963">Cytoplasm</keyword>
<proteinExistence type="inferred from homology"/>
<dbReference type="InterPro" id="IPR037004">
    <property type="entry name" value="Exonuc_VII_ssu_sf"/>
</dbReference>
<comment type="function">
    <text evidence="6">Bidirectionally degrades single-stranded DNA into large acid-insoluble oligonucleotides, which are then degraded further into small acid-soluble oligonucleotides.</text>
</comment>
<dbReference type="EC" id="3.1.11.6" evidence="6"/>
<dbReference type="GO" id="GO:0005829">
    <property type="term" value="C:cytosol"/>
    <property type="evidence" value="ECO:0007669"/>
    <property type="project" value="TreeGrafter"/>
</dbReference>
<dbReference type="GO" id="GO:0009318">
    <property type="term" value="C:exodeoxyribonuclease VII complex"/>
    <property type="evidence" value="ECO:0007669"/>
    <property type="project" value="UniProtKB-UniRule"/>
</dbReference>
<dbReference type="Proteomes" id="UP000188603">
    <property type="component" value="Chromosome"/>
</dbReference>
<dbReference type="NCBIfam" id="TIGR01280">
    <property type="entry name" value="xseB"/>
    <property type="match status" value="1"/>
</dbReference>
<dbReference type="Gene3D" id="1.10.287.1040">
    <property type="entry name" value="Exonuclease VII, small subunit"/>
    <property type="match status" value="1"/>
</dbReference>
<dbReference type="OrthoDB" id="9798666at2"/>
<evidence type="ECO:0000256" key="3">
    <source>
        <dbReference type="ARBA" id="ARBA00022722"/>
    </source>
</evidence>
<keyword evidence="5 6" id="KW-0269">Exonuclease</keyword>
<keyword evidence="4 6" id="KW-0378">Hydrolase</keyword>
<sequence>MVESKENQYETLTFEEALKRLEEVVQKLEDGDVPLEEAIDLFQEGMALSKRCSQQLDKAEQRIEMLMEENGEWTKKPFAPEED</sequence>
<dbReference type="PANTHER" id="PTHR34137:SF1">
    <property type="entry name" value="EXODEOXYRIBONUCLEASE 7 SMALL SUBUNIT"/>
    <property type="match status" value="1"/>
</dbReference>
<evidence type="ECO:0000256" key="6">
    <source>
        <dbReference type="HAMAP-Rule" id="MF_00337"/>
    </source>
</evidence>
<dbReference type="PANTHER" id="PTHR34137">
    <property type="entry name" value="EXODEOXYRIBONUCLEASE 7 SMALL SUBUNIT"/>
    <property type="match status" value="1"/>
</dbReference>
<reference evidence="8 9" key="1">
    <citation type="journal article" date="2015" name="Int. J. Syst. Evol. Microbiol.">
        <title>Novibacillus thermophilus gen. nov., sp. nov., a Gram-staining-negative and moderately thermophilic member of the family Thermoactinomycetaceae.</title>
        <authorList>
            <person name="Yang G."/>
            <person name="Chen J."/>
            <person name="Zhou S."/>
        </authorList>
    </citation>
    <scope>NUCLEOTIDE SEQUENCE [LARGE SCALE GENOMIC DNA]</scope>
    <source>
        <strain evidence="8 9">SG-1</strain>
    </source>
</reference>
<dbReference type="STRING" id="1471761.B0W44_13345"/>
<keyword evidence="7" id="KW-0175">Coiled coil</keyword>
<dbReference type="HAMAP" id="MF_00337">
    <property type="entry name" value="Exonuc_7_S"/>
    <property type="match status" value="1"/>
</dbReference>
<evidence type="ECO:0000313" key="9">
    <source>
        <dbReference type="Proteomes" id="UP000188603"/>
    </source>
</evidence>
<dbReference type="RefSeq" id="WP_077720455.1">
    <property type="nucleotide sequence ID" value="NZ_CP019699.1"/>
</dbReference>
<protein>
    <recommendedName>
        <fullName evidence="6">Exodeoxyribonuclease 7 small subunit</fullName>
        <ecNumber evidence="6">3.1.11.6</ecNumber>
    </recommendedName>
    <alternativeName>
        <fullName evidence="6">Exodeoxyribonuclease VII small subunit</fullName>
        <shortName evidence="6">Exonuclease VII small subunit</shortName>
    </alternativeName>
</protein>
<comment type="subcellular location">
    <subcellularLocation>
        <location evidence="6">Cytoplasm</location>
    </subcellularLocation>
</comment>
<feature type="coiled-coil region" evidence="7">
    <location>
        <begin position="49"/>
        <end position="76"/>
    </location>
</feature>
<name>A0A1U9K998_9BACL</name>
<accession>A0A1U9K998</accession>
<evidence type="ECO:0000313" key="8">
    <source>
        <dbReference type="EMBL" id="AQS56598.1"/>
    </source>
</evidence>
<dbReference type="InterPro" id="IPR003761">
    <property type="entry name" value="Exonuc_VII_S"/>
</dbReference>
<gene>
    <name evidence="6" type="primary">xseB</name>
    <name evidence="8" type="ORF">B0W44_13345</name>
</gene>
<dbReference type="KEGG" id="ntr:B0W44_13345"/>
<dbReference type="NCBIfam" id="NF002140">
    <property type="entry name" value="PRK00977.1-4"/>
    <property type="match status" value="1"/>
</dbReference>
<comment type="subunit">
    <text evidence="6">Heterooligomer composed of large and small subunits.</text>
</comment>
<evidence type="ECO:0000256" key="7">
    <source>
        <dbReference type="SAM" id="Coils"/>
    </source>
</evidence>
<dbReference type="PIRSF" id="PIRSF006488">
    <property type="entry name" value="Exonuc_VII_S"/>
    <property type="match status" value="1"/>
</dbReference>
<keyword evidence="3 6" id="KW-0540">Nuclease</keyword>
<keyword evidence="9" id="KW-1185">Reference proteome</keyword>
<dbReference type="EMBL" id="CP019699">
    <property type="protein sequence ID" value="AQS56598.1"/>
    <property type="molecule type" value="Genomic_DNA"/>
</dbReference>
<dbReference type="NCBIfam" id="NF002139">
    <property type="entry name" value="PRK00977.1-3"/>
    <property type="match status" value="1"/>
</dbReference>
<comment type="similarity">
    <text evidence="1 6">Belongs to the XseB family.</text>
</comment>
<dbReference type="SUPFAM" id="SSF116842">
    <property type="entry name" value="XseB-like"/>
    <property type="match status" value="1"/>
</dbReference>
<dbReference type="GO" id="GO:0008855">
    <property type="term" value="F:exodeoxyribonuclease VII activity"/>
    <property type="evidence" value="ECO:0007669"/>
    <property type="project" value="UniProtKB-UniRule"/>
</dbReference>
<dbReference type="GO" id="GO:0006308">
    <property type="term" value="P:DNA catabolic process"/>
    <property type="evidence" value="ECO:0007669"/>
    <property type="project" value="UniProtKB-UniRule"/>
</dbReference>
<dbReference type="NCBIfam" id="NF002138">
    <property type="entry name" value="PRK00977.1-2"/>
    <property type="match status" value="1"/>
</dbReference>
<evidence type="ECO:0000256" key="4">
    <source>
        <dbReference type="ARBA" id="ARBA00022801"/>
    </source>
</evidence>
<organism evidence="8 9">
    <name type="scientific">Novibacillus thermophilus</name>
    <dbReference type="NCBI Taxonomy" id="1471761"/>
    <lineage>
        <taxon>Bacteria</taxon>
        <taxon>Bacillati</taxon>
        <taxon>Bacillota</taxon>
        <taxon>Bacilli</taxon>
        <taxon>Bacillales</taxon>
        <taxon>Thermoactinomycetaceae</taxon>
        <taxon>Novibacillus</taxon>
    </lineage>
</organism>
<evidence type="ECO:0000256" key="1">
    <source>
        <dbReference type="ARBA" id="ARBA00009998"/>
    </source>
</evidence>
<evidence type="ECO:0000256" key="5">
    <source>
        <dbReference type="ARBA" id="ARBA00022839"/>
    </source>
</evidence>
<dbReference type="Pfam" id="PF02609">
    <property type="entry name" value="Exonuc_VII_S"/>
    <property type="match status" value="1"/>
</dbReference>
<dbReference type="AlphaFoldDB" id="A0A1U9K998"/>